<dbReference type="Proteomes" id="UP000176634">
    <property type="component" value="Unassembled WGS sequence"/>
</dbReference>
<name>A0A1F6P8J3_9BACT</name>
<keyword evidence="2" id="KW-0732">Signal</keyword>
<proteinExistence type="inferred from homology"/>
<dbReference type="EMBL" id="MFRA01000006">
    <property type="protein sequence ID" value="OGH92283.1"/>
    <property type="molecule type" value="Genomic_DNA"/>
</dbReference>
<sequence length="244" mass="27071">MRWYQTSWGVALLGLGGLLLVGGVVFAAVTANFWWQIKQGKGDLLQQKIYSGFDEDLEAKNKGGKEGSNVLENKGSPFLGNPSAPITIVLFGDFRCPNTKNAWPILQRLLGQYGHKVKLIFRHFPAESIPGHQGANKLSQIAVCAYGQGQEKYWGVHNYFFTRQNDLPTYLGAADLSTLANEVGLDLPKLNDCLVGPNALYKINEDYADGLRFGVRGTPTFFINGQKIEGVIPWEVWEGFVKQF</sequence>
<dbReference type="InterPro" id="IPR012336">
    <property type="entry name" value="Thioredoxin-like_fold"/>
</dbReference>
<dbReference type="AlphaFoldDB" id="A0A1F6P8J3"/>
<dbReference type="InterPro" id="IPR036249">
    <property type="entry name" value="Thioredoxin-like_sf"/>
</dbReference>
<evidence type="ECO:0000256" key="5">
    <source>
        <dbReference type="ARBA" id="ARBA00023284"/>
    </source>
</evidence>
<comment type="caution">
    <text evidence="7">The sequence shown here is derived from an EMBL/GenBank/DDBJ whole genome shotgun (WGS) entry which is preliminary data.</text>
</comment>
<dbReference type="SUPFAM" id="SSF52833">
    <property type="entry name" value="Thioredoxin-like"/>
    <property type="match status" value="1"/>
</dbReference>
<dbReference type="Gene3D" id="3.40.30.10">
    <property type="entry name" value="Glutaredoxin"/>
    <property type="match status" value="1"/>
</dbReference>
<keyword evidence="5" id="KW-0676">Redox-active center</keyword>
<dbReference type="PANTHER" id="PTHR13887">
    <property type="entry name" value="GLUTATHIONE S-TRANSFERASE KAPPA"/>
    <property type="match status" value="1"/>
</dbReference>
<reference evidence="7 8" key="1">
    <citation type="journal article" date="2016" name="Nat. Commun.">
        <title>Thousands of microbial genomes shed light on interconnected biogeochemical processes in an aquifer system.</title>
        <authorList>
            <person name="Anantharaman K."/>
            <person name="Brown C.T."/>
            <person name="Hug L.A."/>
            <person name="Sharon I."/>
            <person name="Castelle C.J."/>
            <person name="Probst A.J."/>
            <person name="Thomas B.C."/>
            <person name="Singh A."/>
            <person name="Wilkins M.J."/>
            <person name="Karaoz U."/>
            <person name="Brodie E.L."/>
            <person name="Williams K.H."/>
            <person name="Hubbard S.S."/>
            <person name="Banfield J.F."/>
        </authorList>
    </citation>
    <scope>NUCLEOTIDE SEQUENCE [LARGE SCALE GENOMIC DNA]</scope>
</reference>
<protein>
    <recommendedName>
        <fullName evidence="6">Thioredoxin-like fold domain-containing protein</fullName>
    </recommendedName>
</protein>
<gene>
    <name evidence="7" type="ORF">A2563_04840</name>
</gene>
<evidence type="ECO:0000256" key="2">
    <source>
        <dbReference type="ARBA" id="ARBA00022729"/>
    </source>
</evidence>
<keyword evidence="3" id="KW-0560">Oxidoreductase</keyword>
<feature type="domain" description="Thioredoxin-like fold" evidence="6">
    <location>
        <begin position="73"/>
        <end position="242"/>
    </location>
</feature>
<evidence type="ECO:0000256" key="4">
    <source>
        <dbReference type="ARBA" id="ARBA00023157"/>
    </source>
</evidence>
<keyword evidence="4" id="KW-1015">Disulfide bond</keyword>
<organism evidence="7 8">
    <name type="scientific">Candidatus Magasanikbacteria bacterium RIFOXYD1_FULL_40_23</name>
    <dbReference type="NCBI Taxonomy" id="1798705"/>
    <lineage>
        <taxon>Bacteria</taxon>
        <taxon>Candidatus Magasanikiibacteriota</taxon>
    </lineage>
</organism>
<evidence type="ECO:0000256" key="3">
    <source>
        <dbReference type="ARBA" id="ARBA00023002"/>
    </source>
</evidence>
<evidence type="ECO:0000313" key="7">
    <source>
        <dbReference type="EMBL" id="OGH92283.1"/>
    </source>
</evidence>
<accession>A0A1F6P8J3</accession>
<evidence type="ECO:0000256" key="1">
    <source>
        <dbReference type="ARBA" id="ARBA00005791"/>
    </source>
</evidence>
<dbReference type="Pfam" id="PF13462">
    <property type="entry name" value="Thioredoxin_4"/>
    <property type="match status" value="1"/>
</dbReference>
<dbReference type="PANTHER" id="PTHR13887:SF14">
    <property type="entry name" value="DISULFIDE BOND FORMATION PROTEIN D"/>
    <property type="match status" value="1"/>
</dbReference>
<dbReference type="STRING" id="1798705.A2563_04840"/>
<comment type="similarity">
    <text evidence="1">Belongs to the thioredoxin family. DsbA subfamily.</text>
</comment>
<dbReference type="GO" id="GO:0016491">
    <property type="term" value="F:oxidoreductase activity"/>
    <property type="evidence" value="ECO:0007669"/>
    <property type="project" value="UniProtKB-KW"/>
</dbReference>
<evidence type="ECO:0000259" key="6">
    <source>
        <dbReference type="Pfam" id="PF13462"/>
    </source>
</evidence>
<evidence type="ECO:0000313" key="8">
    <source>
        <dbReference type="Proteomes" id="UP000176634"/>
    </source>
</evidence>